<organism evidence="1 2">
    <name type="scientific">Larkinella arboricola</name>
    <dbReference type="NCBI Taxonomy" id="643671"/>
    <lineage>
        <taxon>Bacteria</taxon>
        <taxon>Pseudomonadati</taxon>
        <taxon>Bacteroidota</taxon>
        <taxon>Cytophagia</taxon>
        <taxon>Cytophagales</taxon>
        <taxon>Spirosomataceae</taxon>
        <taxon>Larkinella</taxon>
    </lineage>
</organism>
<protein>
    <submittedName>
        <fullName evidence="1">Uncharacterized protein</fullName>
    </submittedName>
</protein>
<comment type="caution">
    <text evidence="1">The sequence shown here is derived from an EMBL/GenBank/DDBJ whole genome shotgun (WGS) entry which is preliminary data.</text>
</comment>
<evidence type="ECO:0000313" key="2">
    <source>
        <dbReference type="Proteomes" id="UP000248790"/>
    </source>
</evidence>
<gene>
    <name evidence="1" type="ORF">LX87_00493</name>
</gene>
<sequence length="40" mass="4788">MWTVIFVFTALIRKYKYSLHFDKLILPALIIVNKTLNYVT</sequence>
<name>A0A327X913_LARAB</name>
<dbReference type="AlphaFoldDB" id="A0A327X913"/>
<keyword evidence="2" id="KW-1185">Reference proteome</keyword>
<reference evidence="1 2" key="1">
    <citation type="submission" date="2018-06" db="EMBL/GenBank/DDBJ databases">
        <title>Genomic Encyclopedia of Archaeal and Bacterial Type Strains, Phase II (KMG-II): from individual species to whole genera.</title>
        <authorList>
            <person name="Goeker M."/>
        </authorList>
    </citation>
    <scope>NUCLEOTIDE SEQUENCE [LARGE SCALE GENOMIC DNA]</scope>
    <source>
        <strain evidence="1 2">DSM 21851</strain>
    </source>
</reference>
<dbReference type="EMBL" id="QLMC01000001">
    <property type="protein sequence ID" value="RAK02373.1"/>
    <property type="molecule type" value="Genomic_DNA"/>
</dbReference>
<accession>A0A327X913</accession>
<proteinExistence type="predicted"/>
<dbReference type="Proteomes" id="UP000248790">
    <property type="component" value="Unassembled WGS sequence"/>
</dbReference>
<evidence type="ECO:0000313" key="1">
    <source>
        <dbReference type="EMBL" id="RAK02373.1"/>
    </source>
</evidence>